<dbReference type="KEGG" id="nps:KRR39_01425"/>
<dbReference type="AlphaFoldDB" id="A0A975SYY9"/>
<dbReference type="CDD" id="cd04673">
    <property type="entry name" value="NUDIX_ADPRase"/>
    <property type="match status" value="1"/>
</dbReference>
<dbReference type="PANTHER" id="PTHR43736">
    <property type="entry name" value="ADP-RIBOSE PYROPHOSPHATASE"/>
    <property type="match status" value="1"/>
</dbReference>
<comment type="similarity">
    <text evidence="1">Belongs to the Nudix hydrolase family.</text>
</comment>
<dbReference type="Pfam" id="PF00293">
    <property type="entry name" value="NUDIX"/>
    <property type="match status" value="1"/>
</dbReference>
<protein>
    <submittedName>
        <fullName evidence="3">NUDIX domain-containing protein</fullName>
    </submittedName>
</protein>
<dbReference type="InterPro" id="IPR000086">
    <property type="entry name" value="NUDIX_hydrolase_dom"/>
</dbReference>
<dbReference type="EMBL" id="CP077062">
    <property type="protein sequence ID" value="QWZ08563.1"/>
    <property type="molecule type" value="Genomic_DNA"/>
</dbReference>
<dbReference type="PROSITE" id="PS51462">
    <property type="entry name" value="NUDIX"/>
    <property type="match status" value="1"/>
</dbReference>
<proteinExistence type="inferred from homology"/>
<sequence>MSAPIPCVGGLVVDDRPGVPWRLLLVRRGQEPAKGTWSVPGGRVEPGESDAAATAREVLEETGLRVEVGALVGTVQRDAPGGGVYVIRDYACRPAPGADVAAVRAGDDADDAGWFTEAEVRRLDCSPGLVDALTAWQVLRLP</sequence>
<dbReference type="Proteomes" id="UP000683575">
    <property type="component" value="Chromosome"/>
</dbReference>
<reference evidence="3" key="1">
    <citation type="submission" date="2021-06" db="EMBL/GenBank/DDBJ databases">
        <title>Complete genome sequence of Nocardioides sp. G188.</title>
        <authorList>
            <person name="Im W.-T."/>
        </authorList>
    </citation>
    <scope>NUCLEOTIDE SEQUENCE</scope>
    <source>
        <strain evidence="3">G188</strain>
    </source>
</reference>
<gene>
    <name evidence="3" type="ORF">KRR39_01425</name>
</gene>
<evidence type="ECO:0000259" key="2">
    <source>
        <dbReference type="PROSITE" id="PS51462"/>
    </source>
</evidence>
<organism evidence="3 4">
    <name type="scientific">Nocardioides panacis</name>
    <dbReference type="NCBI Taxonomy" id="2849501"/>
    <lineage>
        <taxon>Bacteria</taxon>
        <taxon>Bacillati</taxon>
        <taxon>Actinomycetota</taxon>
        <taxon>Actinomycetes</taxon>
        <taxon>Propionibacteriales</taxon>
        <taxon>Nocardioidaceae</taxon>
        <taxon>Nocardioides</taxon>
    </lineage>
</organism>
<name>A0A975SYY9_9ACTN</name>
<accession>A0A975SYY9</accession>
<evidence type="ECO:0000256" key="1">
    <source>
        <dbReference type="ARBA" id="ARBA00005582"/>
    </source>
</evidence>
<dbReference type="PANTHER" id="PTHR43736:SF1">
    <property type="entry name" value="DIHYDRONEOPTERIN TRIPHOSPHATE DIPHOSPHATASE"/>
    <property type="match status" value="1"/>
</dbReference>
<evidence type="ECO:0000313" key="3">
    <source>
        <dbReference type="EMBL" id="QWZ08563.1"/>
    </source>
</evidence>
<feature type="domain" description="Nudix hydrolase" evidence="2">
    <location>
        <begin position="3"/>
        <end position="138"/>
    </location>
</feature>
<keyword evidence="4" id="KW-1185">Reference proteome</keyword>
<evidence type="ECO:0000313" key="4">
    <source>
        <dbReference type="Proteomes" id="UP000683575"/>
    </source>
</evidence>
<dbReference type="RefSeq" id="WP_216940061.1">
    <property type="nucleotide sequence ID" value="NZ_CP077062.1"/>
</dbReference>